<proteinExistence type="predicted"/>
<dbReference type="EMBL" id="CP011125">
    <property type="protein sequence ID" value="AKF11021.1"/>
    <property type="molecule type" value="Genomic_DNA"/>
</dbReference>
<accession>A0A0F6W9S6</accession>
<evidence type="ECO:0000313" key="2">
    <source>
        <dbReference type="EMBL" id="AKF11021.1"/>
    </source>
</evidence>
<dbReference type="Proteomes" id="UP000034883">
    <property type="component" value="Chromosome"/>
</dbReference>
<feature type="compositionally biased region" description="Low complexity" evidence="1">
    <location>
        <begin position="67"/>
        <end position="82"/>
    </location>
</feature>
<feature type="region of interest" description="Disordered" evidence="1">
    <location>
        <begin position="13"/>
        <end position="82"/>
    </location>
</feature>
<evidence type="ECO:0000313" key="3">
    <source>
        <dbReference type="Proteomes" id="UP000034883"/>
    </source>
</evidence>
<name>A0A0F6W9S6_9BACT</name>
<dbReference type="KEGG" id="samy:DB32_008170"/>
<feature type="compositionally biased region" description="Basic and acidic residues" evidence="1">
    <location>
        <begin position="33"/>
        <end position="45"/>
    </location>
</feature>
<evidence type="ECO:0000256" key="1">
    <source>
        <dbReference type="SAM" id="MobiDB-lite"/>
    </source>
</evidence>
<keyword evidence="3" id="KW-1185">Reference proteome</keyword>
<reference evidence="2 3" key="1">
    <citation type="submission" date="2015-03" db="EMBL/GenBank/DDBJ databases">
        <title>Genome assembly of Sandaracinus amylolyticus DSM 53668.</title>
        <authorList>
            <person name="Sharma G."/>
            <person name="Subramanian S."/>
        </authorList>
    </citation>
    <scope>NUCLEOTIDE SEQUENCE [LARGE SCALE GENOMIC DNA]</scope>
    <source>
        <strain evidence="2 3">DSM 53668</strain>
    </source>
</reference>
<dbReference type="AlphaFoldDB" id="A0A0F6W9S6"/>
<feature type="compositionally biased region" description="Acidic residues" evidence="1">
    <location>
        <begin position="51"/>
        <end position="66"/>
    </location>
</feature>
<sequence length="433" mass="43610">MLVIALALGCGGRDEEAAALPTADRPPTASTPPERRDPDVGRVDPEASEPLLDELGEAPTPEEEAAAEAMPGPLAPRAAPARGCALQSPAPMRLLTAGGPPAIVALDDGAFLVAAYDQSALVVVRARPGALPEPIASIPIDGAPPREAAPGMARTAPQEITLAFVDGHGRVLSATLDPTLPASAPRANALADAGADPRFPPAVRAVGTRRAVAWTDGSSTPMHLKLALLEAGRVVATHDVTPVAGGGAAPAFVDGVGDVMLLFLDPRVGISVAHRVVLGPDGAPSPTEVARPLNLAAEPPAIAAARSNVTGRTWLAYAAVGNLATRAVGLVDAAGTEMPSPLVPGVGYGDPLTIAATSSGRTVVFAAEAPTAAAREAPHEIRMRVVDDRGAGDPMVIPGPATDPALARGQDGLIAVAYRGGGAVMVQFARCAE</sequence>
<gene>
    <name evidence="2" type="ORF">DB32_008170</name>
</gene>
<organism evidence="2 3">
    <name type="scientific">Sandaracinus amylolyticus</name>
    <dbReference type="NCBI Taxonomy" id="927083"/>
    <lineage>
        <taxon>Bacteria</taxon>
        <taxon>Pseudomonadati</taxon>
        <taxon>Myxococcota</taxon>
        <taxon>Polyangia</taxon>
        <taxon>Polyangiales</taxon>
        <taxon>Sandaracinaceae</taxon>
        <taxon>Sandaracinus</taxon>
    </lineage>
</organism>
<dbReference type="STRING" id="927083.DB32_008170"/>
<protein>
    <submittedName>
        <fullName evidence="2">Phage tail fiber protein</fullName>
    </submittedName>
</protein>